<dbReference type="PROSITE" id="PS00927">
    <property type="entry name" value="TREHALASE_1"/>
    <property type="match status" value="1"/>
</dbReference>
<sequence length="531" mass="61186">MLSCSPRAISRNLFLLSFFLFWGWFHPCQAQFRPQEQLGELFKEVQLAPVFPDSKTFPDCRPLAPPEKILKAYAQKKGKPGFDLKAFVLRYFELPVEPANQFKSNAALPVAQHIERLWPVLTRQPLAEQSSLIPLPHAYVVPGGRFREIYYWDSYFTMLGLQESGQVELIQSMVDNFTYLINTLGHIPNGNRSYYVSRSQPPFYALMLRILAQEKGPEVLKTYEPALRKEYDFWMNGQGTLTPGKPTHRRVVRMPDGSLLNRYWDDDPSPRPEAYKEDVEVARTSGRSHPEVYRDIRAAAESGWDFSTRWFKDGKSLQTIRTTQLIPVDLNALLYHMELTLAQMAHLQQNKTQEKLYRQKAQQRKKALLRYCWNPEDRFFYDYDFINQKTTDIPTLASVTPLFFCMATKAQAKAVAQRLQRDFLRQGGLTTTLTTSGQQWDAPNGWAPLQWMSIQGLRAYGQEDLANTIADRWIKQNTQVYELTGKLTEKYNVEKPGAEGGGGEYPNQDGFGWTNGVLLKLLKKQQTPARK</sequence>
<dbReference type="GO" id="GO:0004555">
    <property type="term" value="F:alpha,alpha-trehalase activity"/>
    <property type="evidence" value="ECO:0007669"/>
    <property type="project" value="InterPro"/>
</dbReference>
<dbReference type="AlphaFoldDB" id="A0A5B6TF46"/>
<dbReference type="Gene3D" id="1.50.10.10">
    <property type="match status" value="1"/>
</dbReference>
<dbReference type="Pfam" id="PF01204">
    <property type="entry name" value="Trehalase"/>
    <property type="match status" value="1"/>
</dbReference>
<dbReference type="PROSITE" id="PS00928">
    <property type="entry name" value="TREHALASE_2"/>
    <property type="match status" value="1"/>
</dbReference>
<keyword evidence="2" id="KW-0326">Glycosidase</keyword>
<evidence type="ECO:0000256" key="2">
    <source>
        <dbReference type="ARBA" id="ARBA00023295"/>
    </source>
</evidence>
<dbReference type="InterPro" id="IPR001661">
    <property type="entry name" value="Glyco_hydro_37"/>
</dbReference>
<keyword evidence="1" id="KW-0378">Hydrolase</keyword>
<dbReference type="Proteomes" id="UP000324133">
    <property type="component" value="Unassembled WGS sequence"/>
</dbReference>
<dbReference type="PANTHER" id="PTHR23403:SF1">
    <property type="entry name" value="TREHALASE"/>
    <property type="match status" value="1"/>
</dbReference>
<reference evidence="3 4" key="1">
    <citation type="submission" date="2019-07" db="EMBL/GenBank/DDBJ databases">
        <title>Rufibacter sp. nov., isolated from lake sediment.</title>
        <authorList>
            <person name="Qu J.-H."/>
        </authorList>
    </citation>
    <scope>NUCLEOTIDE SEQUENCE [LARGE SCALE GENOMIC DNA]</scope>
    <source>
        <strain evidence="3 4">NBS58-1</strain>
    </source>
</reference>
<dbReference type="EMBL" id="VKKY01000002">
    <property type="protein sequence ID" value="KAA3438826.1"/>
    <property type="molecule type" value="Genomic_DNA"/>
</dbReference>
<proteinExistence type="predicted"/>
<dbReference type="GO" id="GO:0005993">
    <property type="term" value="P:trehalose catabolic process"/>
    <property type="evidence" value="ECO:0007669"/>
    <property type="project" value="TreeGrafter"/>
</dbReference>
<name>A0A5B6TF46_9BACT</name>
<protein>
    <submittedName>
        <fullName evidence="3">Alpha,alpha-trehalase TreF</fullName>
    </submittedName>
</protein>
<evidence type="ECO:0000313" key="3">
    <source>
        <dbReference type="EMBL" id="KAA3438826.1"/>
    </source>
</evidence>
<dbReference type="SUPFAM" id="SSF48208">
    <property type="entry name" value="Six-hairpin glycosidases"/>
    <property type="match status" value="1"/>
</dbReference>
<evidence type="ECO:0000256" key="1">
    <source>
        <dbReference type="ARBA" id="ARBA00022801"/>
    </source>
</evidence>
<keyword evidence="4" id="KW-1185">Reference proteome</keyword>
<dbReference type="PRINTS" id="PR00744">
    <property type="entry name" value="GLHYDRLASE37"/>
</dbReference>
<dbReference type="PANTHER" id="PTHR23403">
    <property type="entry name" value="TREHALASE"/>
    <property type="match status" value="1"/>
</dbReference>
<dbReference type="NCBIfam" id="NF009774">
    <property type="entry name" value="PRK13271.1"/>
    <property type="match status" value="1"/>
</dbReference>
<accession>A0A5B6TF46</accession>
<evidence type="ECO:0000313" key="4">
    <source>
        <dbReference type="Proteomes" id="UP000324133"/>
    </source>
</evidence>
<dbReference type="OrthoDB" id="106887at2"/>
<gene>
    <name evidence="3" type="primary">treF</name>
    <name evidence="3" type="ORF">FOA19_09650</name>
</gene>
<dbReference type="NCBIfam" id="NF009773">
    <property type="entry name" value="PRK13270.1"/>
    <property type="match status" value="1"/>
</dbReference>
<dbReference type="InterPro" id="IPR012341">
    <property type="entry name" value="6hp_glycosidase-like_sf"/>
</dbReference>
<dbReference type="InterPro" id="IPR008928">
    <property type="entry name" value="6-hairpin_glycosidase_sf"/>
</dbReference>
<dbReference type="InterPro" id="IPR018232">
    <property type="entry name" value="Glyco_hydro_37_CS"/>
</dbReference>
<organism evidence="3 4">
    <name type="scientific">Rufibacter hautae</name>
    <dbReference type="NCBI Taxonomy" id="2595005"/>
    <lineage>
        <taxon>Bacteria</taxon>
        <taxon>Pseudomonadati</taxon>
        <taxon>Bacteroidota</taxon>
        <taxon>Cytophagia</taxon>
        <taxon>Cytophagales</taxon>
        <taxon>Hymenobacteraceae</taxon>
        <taxon>Rufibacter</taxon>
    </lineage>
</organism>
<comment type="caution">
    <text evidence="3">The sequence shown here is derived from an EMBL/GenBank/DDBJ whole genome shotgun (WGS) entry which is preliminary data.</text>
</comment>